<evidence type="ECO:0000259" key="18">
    <source>
        <dbReference type="PROSITE" id="PS51085"/>
    </source>
</evidence>
<feature type="transmembrane region" description="Helical" evidence="17">
    <location>
        <begin position="7"/>
        <end position="28"/>
    </location>
</feature>
<dbReference type="InterPro" id="IPR006058">
    <property type="entry name" value="2Fe2S_fd_BS"/>
</dbReference>
<evidence type="ECO:0000256" key="11">
    <source>
        <dbReference type="ARBA" id="ARBA00023002"/>
    </source>
</evidence>
<dbReference type="InterPro" id="IPR039261">
    <property type="entry name" value="FNR_nucleotide-bd"/>
</dbReference>
<dbReference type="PRINTS" id="PR00371">
    <property type="entry name" value="FPNCR"/>
</dbReference>
<dbReference type="InterPro" id="IPR017927">
    <property type="entry name" value="FAD-bd_FR_type"/>
</dbReference>
<evidence type="ECO:0000256" key="10">
    <source>
        <dbReference type="ARBA" id="ARBA00022857"/>
    </source>
</evidence>
<evidence type="ECO:0000256" key="17">
    <source>
        <dbReference type="SAM" id="Phobius"/>
    </source>
</evidence>
<evidence type="ECO:0000259" key="19">
    <source>
        <dbReference type="PROSITE" id="PS51384"/>
    </source>
</evidence>
<keyword evidence="17" id="KW-1133">Transmembrane helix</keyword>
<accession>A0A381X4Z0</accession>
<evidence type="ECO:0000256" key="8">
    <source>
        <dbReference type="ARBA" id="ARBA00022723"/>
    </source>
</evidence>
<evidence type="ECO:0000256" key="7">
    <source>
        <dbReference type="ARBA" id="ARBA00022714"/>
    </source>
</evidence>
<dbReference type="InterPro" id="IPR017938">
    <property type="entry name" value="Riboflavin_synthase-like_b-brl"/>
</dbReference>
<protein>
    <recommendedName>
        <fullName evidence="4">nitric oxide dioxygenase</fullName>
        <ecNumber evidence="4">1.14.12.17</ecNumber>
    </recommendedName>
</protein>
<evidence type="ECO:0000256" key="9">
    <source>
        <dbReference type="ARBA" id="ARBA00022827"/>
    </source>
</evidence>
<organism evidence="20">
    <name type="scientific">marine metagenome</name>
    <dbReference type="NCBI Taxonomy" id="408172"/>
    <lineage>
        <taxon>unclassified sequences</taxon>
        <taxon>metagenomes</taxon>
        <taxon>ecological metagenomes</taxon>
    </lineage>
</organism>
<dbReference type="EC" id="1.14.12.17" evidence="4"/>
<dbReference type="Gene3D" id="3.40.50.80">
    <property type="entry name" value="Nucleotide-binding domain of ferredoxin-NADP reductase (FNR) module"/>
    <property type="match status" value="1"/>
</dbReference>
<name>A0A381X4Z0_9ZZZZ</name>
<comment type="cofactor">
    <cofactor evidence="2">
        <name>FAD</name>
        <dbReference type="ChEBI" id="CHEBI:57692"/>
    </cofactor>
</comment>
<sequence length="427" mass="47587">MGEIIQLVALVVLVASLAYVLLLIFGNFRIQNATVVSAEAESQFFRTQIAEIMDRRQIIKAQDETSWQGFRKFKVERKFPEGGGICSFYLHPHDDRPLPFFEPGQYLTFKLDIPDQKKQTIRCYSLSDQPLSDYYRVSIKKIPPPKDNPDAPPGLGSSFFHDNINEGDIIDVKAPAGQFFLDVTKPHPVVLIGGGIGLTPVLSMLKEVITREWRTEVWFFYGVSNGGEHIMKDHLKELAEKFDNVKVRIVYSRPKDEDVEGADYDIKGRVGVEMFKEVLPSSNYHYYFCGPPPMMNSLFEDLREWNVPEDHIHYEAFGPATVKKKQEADVSSGAEGAGEKSAEGFTINFAKSNKTAEWTSAAGSILDFAEENDVDIDFGCRAGNCGTCITAVKDGDVDYLTEPGERPEAGSCLACVSIPKGNITIDA</sequence>
<dbReference type="Pfam" id="PF00970">
    <property type="entry name" value="FAD_binding_6"/>
    <property type="match status" value="1"/>
</dbReference>
<keyword evidence="13" id="KW-0411">Iron-sulfur</keyword>
<evidence type="ECO:0000256" key="16">
    <source>
        <dbReference type="ARBA" id="ARBA00049433"/>
    </source>
</evidence>
<evidence type="ECO:0000256" key="5">
    <source>
        <dbReference type="ARBA" id="ARBA00022617"/>
    </source>
</evidence>
<dbReference type="PROSITE" id="PS00197">
    <property type="entry name" value="2FE2S_FER_1"/>
    <property type="match status" value="1"/>
</dbReference>
<dbReference type="InterPro" id="IPR050415">
    <property type="entry name" value="MRET"/>
</dbReference>
<dbReference type="FunFam" id="3.40.50.80:FF:000010">
    <property type="entry name" value="Flavohemoprotein"/>
    <property type="match status" value="1"/>
</dbReference>
<dbReference type="SUPFAM" id="SSF52343">
    <property type="entry name" value="Ferredoxin reductase-like, C-terminal NADP-linked domain"/>
    <property type="match status" value="1"/>
</dbReference>
<dbReference type="GO" id="GO:0008941">
    <property type="term" value="F:nitric oxide dioxygenase NAD(P)H activity"/>
    <property type="evidence" value="ECO:0007669"/>
    <property type="project" value="UniProtKB-EC"/>
</dbReference>
<dbReference type="EMBL" id="UINC01013938">
    <property type="protein sequence ID" value="SVA59815.1"/>
    <property type="molecule type" value="Genomic_DNA"/>
</dbReference>
<dbReference type="CDD" id="cd00207">
    <property type="entry name" value="fer2"/>
    <property type="match status" value="1"/>
</dbReference>
<evidence type="ECO:0000256" key="15">
    <source>
        <dbReference type="ARBA" id="ARBA00048649"/>
    </source>
</evidence>
<keyword evidence="9" id="KW-0274">FAD</keyword>
<proteinExistence type="inferred from homology"/>
<dbReference type="PROSITE" id="PS51085">
    <property type="entry name" value="2FE2S_FER_2"/>
    <property type="match status" value="1"/>
</dbReference>
<reference evidence="20" key="1">
    <citation type="submission" date="2018-05" db="EMBL/GenBank/DDBJ databases">
        <authorList>
            <person name="Lanie J.A."/>
            <person name="Ng W.-L."/>
            <person name="Kazmierczak K.M."/>
            <person name="Andrzejewski T.M."/>
            <person name="Davidsen T.M."/>
            <person name="Wayne K.J."/>
            <person name="Tettelin H."/>
            <person name="Glass J.I."/>
            <person name="Rusch D."/>
            <person name="Podicherti R."/>
            <person name="Tsui H.-C.T."/>
            <person name="Winkler M.E."/>
        </authorList>
    </citation>
    <scope>NUCLEOTIDE SEQUENCE</scope>
</reference>
<dbReference type="Pfam" id="PF00111">
    <property type="entry name" value="Fer2"/>
    <property type="match status" value="1"/>
</dbReference>
<keyword evidence="10" id="KW-0521">NADP</keyword>
<dbReference type="AlphaFoldDB" id="A0A381X4Z0"/>
<dbReference type="SUPFAM" id="SSF63380">
    <property type="entry name" value="Riboflavin synthase domain-like"/>
    <property type="match status" value="1"/>
</dbReference>
<evidence type="ECO:0000256" key="13">
    <source>
        <dbReference type="ARBA" id="ARBA00023014"/>
    </source>
</evidence>
<evidence type="ECO:0000256" key="2">
    <source>
        <dbReference type="ARBA" id="ARBA00001974"/>
    </source>
</evidence>
<keyword evidence="14" id="KW-0520">NAD</keyword>
<dbReference type="InterPro" id="IPR001709">
    <property type="entry name" value="Flavoprot_Pyr_Nucl_cyt_Rdtase"/>
</dbReference>
<dbReference type="InterPro" id="IPR012675">
    <property type="entry name" value="Beta-grasp_dom_sf"/>
</dbReference>
<evidence type="ECO:0000313" key="20">
    <source>
        <dbReference type="EMBL" id="SVA59815.1"/>
    </source>
</evidence>
<evidence type="ECO:0000256" key="3">
    <source>
        <dbReference type="ARBA" id="ARBA00006401"/>
    </source>
</evidence>
<dbReference type="CDD" id="cd06184">
    <property type="entry name" value="flavohem_like_fad_nad_binding"/>
    <property type="match status" value="1"/>
</dbReference>
<keyword evidence="6" id="KW-0285">Flavoprotein</keyword>
<evidence type="ECO:0000256" key="6">
    <source>
        <dbReference type="ARBA" id="ARBA00022630"/>
    </source>
</evidence>
<keyword evidence="5" id="KW-0349">Heme</keyword>
<keyword evidence="17" id="KW-0812">Transmembrane</keyword>
<dbReference type="PANTHER" id="PTHR47354:SF8">
    <property type="entry name" value="1,2-PHENYLACETYL-COA EPOXIDASE, SUBUNIT E"/>
    <property type="match status" value="1"/>
</dbReference>
<dbReference type="Pfam" id="PF00175">
    <property type="entry name" value="NAD_binding_1"/>
    <property type="match status" value="1"/>
</dbReference>
<keyword evidence="7" id="KW-0001">2Fe-2S</keyword>
<comment type="catalytic activity">
    <reaction evidence="16">
        <text>2 nitric oxide + NADPH + 2 O2 = 2 nitrate + NADP(+) + H(+)</text>
        <dbReference type="Rhea" id="RHEA:19465"/>
        <dbReference type="ChEBI" id="CHEBI:15378"/>
        <dbReference type="ChEBI" id="CHEBI:15379"/>
        <dbReference type="ChEBI" id="CHEBI:16480"/>
        <dbReference type="ChEBI" id="CHEBI:17632"/>
        <dbReference type="ChEBI" id="CHEBI:57783"/>
        <dbReference type="ChEBI" id="CHEBI:58349"/>
        <dbReference type="EC" id="1.14.12.17"/>
    </reaction>
</comment>
<comment type="cofactor">
    <cofactor evidence="1">
        <name>heme b</name>
        <dbReference type="ChEBI" id="CHEBI:60344"/>
    </cofactor>
</comment>
<feature type="domain" description="2Fe-2S ferredoxin-type" evidence="18">
    <location>
        <begin position="345"/>
        <end position="427"/>
    </location>
</feature>
<feature type="domain" description="FAD-binding FR-type" evidence="19">
    <location>
        <begin position="68"/>
        <end position="182"/>
    </location>
</feature>
<gene>
    <name evidence="20" type="ORF">METZ01_LOCUS112669</name>
</gene>
<dbReference type="PRINTS" id="PR00406">
    <property type="entry name" value="CYTB5RDTASE"/>
</dbReference>
<dbReference type="GO" id="GO:0046872">
    <property type="term" value="F:metal ion binding"/>
    <property type="evidence" value="ECO:0007669"/>
    <property type="project" value="UniProtKB-KW"/>
</dbReference>
<comment type="similarity">
    <text evidence="3">In the C-terminal section; belongs to the flavoprotein pyridine nucleotide cytochrome reductase family.</text>
</comment>
<dbReference type="InterPro" id="IPR001433">
    <property type="entry name" value="OxRdtase_FAD/NAD-bd"/>
</dbReference>
<keyword evidence="11" id="KW-0560">Oxidoreductase</keyword>
<evidence type="ECO:0000256" key="12">
    <source>
        <dbReference type="ARBA" id="ARBA00023004"/>
    </source>
</evidence>
<dbReference type="Gene3D" id="2.40.30.10">
    <property type="entry name" value="Translation factors"/>
    <property type="match status" value="1"/>
</dbReference>
<comment type="catalytic activity">
    <reaction evidence="15">
        <text>2 nitric oxide + NADH + 2 O2 = 2 nitrate + NAD(+) + H(+)</text>
        <dbReference type="Rhea" id="RHEA:19469"/>
        <dbReference type="ChEBI" id="CHEBI:15378"/>
        <dbReference type="ChEBI" id="CHEBI:15379"/>
        <dbReference type="ChEBI" id="CHEBI:16480"/>
        <dbReference type="ChEBI" id="CHEBI:17632"/>
        <dbReference type="ChEBI" id="CHEBI:57540"/>
        <dbReference type="ChEBI" id="CHEBI:57945"/>
        <dbReference type="EC" id="1.14.12.17"/>
    </reaction>
</comment>
<dbReference type="InterPro" id="IPR001041">
    <property type="entry name" value="2Fe-2S_ferredoxin-type"/>
</dbReference>
<dbReference type="PROSITE" id="PS51384">
    <property type="entry name" value="FAD_FR"/>
    <property type="match status" value="1"/>
</dbReference>
<dbReference type="PANTHER" id="PTHR47354">
    <property type="entry name" value="NADH OXIDOREDUCTASE HCR"/>
    <property type="match status" value="1"/>
</dbReference>
<keyword evidence="12" id="KW-0408">Iron</keyword>
<evidence type="ECO:0000256" key="14">
    <source>
        <dbReference type="ARBA" id="ARBA00023027"/>
    </source>
</evidence>
<keyword evidence="8" id="KW-0479">Metal-binding</keyword>
<evidence type="ECO:0000256" key="4">
    <source>
        <dbReference type="ARBA" id="ARBA00012229"/>
    </source>
</evidence>
<dbReference type="InterPro" id="IPR008333">
    <property type="entry name" value="Cbr1-like_FAD-bd_dom"/>
</dbReference>
<dbReference type="Gene3D" id="3.10.20.30">
    <property type="match status" value="1"/>
</dbReference>
<dbReference type="GO" id="GO:0051537">
    <property type="term" value="F:2 iron, 2 sulfur cluster binding"/>
    <property type="evidence" value="ECO:0007669"/>
    <property type="project" value="UniProtKB-KW"/>
</dbReference>
<dbReference type="SUPFAM" id="SSF54292">
    <property type="entry name" value="2Fe-2S ferredoxin-like"/>
    <property type="match status" value="1"/>
</dbReference>
<keyword evidence="17" id="KW-0472">Membrane</keyword>
<dbReference type="GO" id="GO:0050660">
    <property type="term" value="F:flavin adenine dinucleotide binding"/>
    <property type="evidence" value="ECO:0007669"/>
    <property type="project" value="TreeGrafter"/>
</dbReference>
<evidence type="ECO:0000256" key="1">
    <source>
        <dbReference type="ARBA" id="ARBA00001970"/>
    </source>
</evidence>
<dbReference type="InterPro" id="IPR036010">
    <property type="entry name" value="2Fe-2S_ferredoxin-like_sf"/>
</dbReference>